<proteinExistence type="predicted"/>
<dbReference type="Gene3D" id="1.10.30.50">
    <property type="match status" value="1"/>
</dbReference>
<name>A0A841UPI2_MICAE</name>
<comment type="caution">
    <text evidence="2">The sequence shown here is derived from an EMBL/GenBank/DDBJ whole genome shotgun (WGS) entry which is preliminary data.</text>
</comment>
<dbReference type="CDD" id="cd00085">
    <property type="entry name" value="HNHc"/>
    <property type="match status" value="1"/>
</dbReference>
<dbReference type="Pfam" id="PF01844">
    <property type="entry name" value="HNH"/>
    <property type="match status" value="1"/>
</dbReference>
<dbReference type="GO" id="GO:0008270">
    <property type="term" value="F:zinc ion binding"/>
    <property type="evidence" value="ECO:0007669"/>
    <property type="project" value="InterPro"/>
</dbReference>
<evidence type="ECO:0000313" key="3">
    <source>
        <dbReference type="Proteomes" id="UP000551499"/>
    </source>
</evidence>
<dbReference type="InterPro" id="IPR003615">
    <property type="entry name" value="HNH_nuc"/>
</dbReference>
<dbReference type="EMBL" id="JACEGB010000129">
    <property type="protein sequence ID" value="MBC1190639.1"/>
    <property type="molecule type" value="Genomic_DNA"/>
</dbReference>
<reference evidence="2 3" key="1">
    <citation type="submission" date="2020-07" db="EMBL/GenBank/DDBJ databases">
        <title>Genomes of two Microcystis aeruginosa (Cyanobacteria) strains from Florida (USA) with disparate toxicogenic potential.</title>
        <authorList>
            <person name="Lefler F.W."/>
            <person name="Barbosa M."/>
            <person name="Berthold D.E."/>
            <person name="Laughinghouse H.D. IV."/>
        </authorList>
    </citation>
    <scope>NUCLEOTIDE SEQUENCE [LARGE SCALE GENOMIC DNA]</scope>
    <source>
        <strain evidence="2 3">BLCCF108</strain>
    </source>
</reference>
<keyword evidence="2" id="KW-0255">Endonuclease</keyword>
<gene>
    <name evidence="2" type="ORF">H0902_07350</name>
</gene>
<dbReference type="GO" id="GO:0004519">
    <property type="term" value="F:endonuclease activity"/>
    <property type="evidence" value="ECO:0007669"/>
    <property type="project" value="UniProtKB-KW"/>
</dbReference>
<evidence type="ECO:0000259" key="1">
    <source>
        <dbReference type="SMART" id="SM00507"/>
    </source>
</evidence>
<dbReference type="GO" id="GO:0003676">
    <property type="term" value="F:nucleic acid binding"/>
    <property type="evidence" value="ECO:0007669"/>
    <property type="project" value="InterPro"/>
</dbReference>
<keyword evidence="2" id="KW-0378">Hydrolase</keyword>
<sequence length="147" mass="16718">MTENKLTTRLKEVVKARADNCCEYCYSQEKFATQGFSVEHIYPLSKGGHTHLDNLALACQGCNNHKYNKTEGTDPVSGEIVSLYNPRQQNWSDHFAWSNDYTLIIGLTSIGRVTVKILRLNRKGLVNLRQILYAMGEHPPILKMIFS</sequence>
<evidence type="ECO:0000313" key="2">
    <source>
        <dbReference type="EMBL" id="MBC1190639.1"/>
    </source>
</evidence>
<feature type="domain" description="HNH nuclease" evidence="1">
    <location>
        <begin position="9"/>
        <end position="64"/>
    </location>
</feature>
<dbReference type="PANTHER" id="PTHR33877:SF1">
    <property type="entry name" value="TYPE IV METHYL-DIRECTED RESTRICTION ENZYME ECOKMCRA"/>
    <property type="match status" value="1"/>
</dbReference>
<dbReference type="SMART" id="SM00507">
    <property type="entry name" value="HNHc"/>
    <property type="match status" value="1"/>
</dbReference>
<dbReference type="AlphaFoldDB" id="A0A841UPI2"/>
<protein>
    <submittedName>
        <fullName evidence="2">HNH endonuclease</fullName>
    </submittedName>
</protein>
<dbReference type="PANTHER" id="PTHR33877">
    <property type="entry name" value="SLL1193 PROTEIN"/>
    <property type="match status" value="1"/>
</dbReference>
<dbReference type="InterPro" id="IPR052892">
    <property type="entry name" value="NA-targeting_endonuclease"/>
</dbReference>
<keyword evidence="2" id="KW-0540">Nuclease</keyword>
<dbReference type="Proteomes" id="UP000551499">
    <property type="component" value="Unassembled WGS sequence"/>
</dbReference>
<organism evidence="2 3">
    <name type="scientific">Microcystis aeruginosa BLCC-F108</name>
    <dbReference type="NCBI Taxonomy" id="2755317"/>
    <lineage>
        <taxon>Bacteria</taxon>
        <taxon>Bacillati</taxon>
        <taxon>Cyanobacteriota</taxon>
        <taxon>Cyanophyceae</taxon>
        <taxon>Oscillatoriophycideae</taxon>
        <taxon>Chroococcales</taxon>
        <taxon>Microcystaceae</taxon>
        <taxon>Microcystis</taxon>
    </lineage>
</organism>
<accession>A0A841UPI2</accession>
<dbReference type="InterPro" id="IPR002711">
    <property type="entry name" value="HNH"/>
</dbReference>
<dbReference type="RefSeq" id="WP_002787542.1">
    <property type="nucleotide sequence ID" value="NZ_JACEGB010000129.1"/>
</dbReference>